<gene>
    <name evidence="1" type="ORF">GCM10009688_11800</name>
</gene>
<reference evidence="1 2" key="1">
    <citation type="journal article" date="2019" name="Int. J. Syst. Evol. Microbiol.">
        <title>The Global Catalogue of Microorganisms (GCM) 10K type strain sequencing project: providing services to taxonomists for standard genome sequencing and annotation.</title>
        <authorList>
            <consortium name="The Broad Institute Genomics Platform"/>
            <consortium name="The Broad Institute Genome Sequencing Center for Infectious Disease"/>
            <person name="Wu L."/>
            <person name="Ma J."/>
        </authorList>
    </citation>
    <scope>NUCLEOTIDE SEQUENCE [LARGE SCALE GENOMIC DNA]</scope>
    <source>
        <strain evidence="1 2">JCM 13316</strain>
    </source>
</reference>
<dbReference type="RefSeq" id="WP_170287707.1">
    <property type="nucleotide sequence ID" value="NZ_BAAALV010000002.1"/>
</dbReference>
<keyword evidence="2" id="KW-1185">Reference proteome</keyword>
<organism evidence="1 2">
    <name type="scientific">Arthrobacter gandavensis</name>
    <dbReference type="NCBI Taxonomy" id="169960"/>
    <lineage>
        <taxon>Bacteria</taxon>
        <taxon>Bacillati</taxon>
        <taxon>Actinomycetota</taxon>
        <taxon>Actinomycetes</taxon>
        <taxon>Micrococcales</taxon>
        <taxon>Micrococcaceae</taxon>
        <taxon>Arthrobacter</taxon>
    </lineage>
</organism>
<proteinExistence type="predicted"/>
<evidence type="ECO:0000313" key="1">
    <source>
        <dbReference type="EMBL" id="GAA1908957.1"/>
    </source>
</evidence>
<dbReference type="Proteomes" id="UP001500784">
    <property type="component" value="Unassembled WGS sequence"/>
</dbReference>
<evidence type="ECO:0000313" key="2">
    <source>
        <dbReference type="Proteomes" id="UP001500784"/>
    </source>
</evidence>
<protein>
    <recommendedName>
        <fullName evidence="3">Serine protease</fullName>
    </recommendedName>
</protein>
<evidence type="ECO:0008006" key="3">
    <source>
        <dbReference type="Google" id="ProtNLM"/>
    </source>
</evidence>
<accession>A0ABN2P0M4</accession>
<dbReference type="EMBL" id="BAAALV010000002">
    <property type="protein sequence ID" value="GAA1908957.1"/>
    <property type="molecule type" value="Genomic_DNA"/>
</dbReference>
<name>A0ABN2P0M4_9MICC</name>
<comment type="caution">
    <text evidence="1">The sequence shown here is derived from an EMBL/GenBank/DDBJ whole genome shotgun (WGS) entry which is preliminary data.</text>
</comment>
<sequence>MFQTRTSQRTSNRTTALLAGIAVASALVAGGVSAVEMSFDTAPALSSTAASAAVEVQV</sequence>